<feature type="region of interest" description="Disordered" evidence="1">
    <location>
        <begin position="199"/>
        <end position="232"/>
    </location>
</feature>
<dbReference type="InterPro" id="IPR001357">
    <property type="entry name" value="BRCT_dom"/>
</dbReference>
<dbReference type="Pfam" id="PF00533">
    <property type="entry name" value="BRCT"/>
    <property type="match status" value="1"/>
</dbReference>
<dbReference type="PROSITE" id="PS50172">
    <property type="entry name" value="BRCT"/>
    <property type="match status" value="1"/>
</dbReference>
<name>A0ABP9W0D9_9BACT</name>
<dbReference type="CDD" id="cd06130">
    <property type="entry name" value="DNA_pol_III_epsilon_like"/>
    <property type="match status" value="1"/>
</dbReference>
<feature type="domain" description="BRCT" evidence="2">
    <location>
        <begin position="255"/>
        <end position="339"/>
    </location>
</feature>
<dbReference type="InterPro" id="IPR036420">
    <property type="entry name" value="BRCT_dom_sf"/>
</dbReference>
<reference evidence="3 4" key="1">
    <citation type="submission" date="2024-02" db="EMBL/GenBank/DDBJ databases">
        <title>Rhodopirellula caenicola NBRC 110016.</title>
        <authorList>
            <person name="Ichikawa N."/>
            <person name="Katano-Makiyama Y."/>
            <person name="Hidaka K."/>
        </authorList>
    </citation>
    <scope>NUCLEOTIDE SEQUENCE [LARGE SCALE GENOMIC DNA]</scope>
    <source>
        <strain evidence="3 4">NBRC 110016</strain>
    </source>
</reference>
<keyword evidence="3" id="KW-0540">Nuclease</keyword>
<dbReference type="Gene3D" id="3.40.50.10190">
    <property type="entry name" value="BRCT domain"/>
    <property type="match status" value="1"/>
</dbReference>
<keyword evidence="3" id="KW-0269">Exonuclease</keyword>
<protein>
    <submittedName>
        <fullName evidence="3">3'-5' exonuclease DinG</fullName>
    </submittedName>
</protein>
<feature type="compositionally biased region" description="Basic residues" evidence="1">
    <location>
        <begin position="207"/>
        <end position="218"/>
    </location>
</feature>
<proteinExistence type="predicted"/>
<dbReference type="InterPro" id="IPR013520">
    <property type="entry name" value="Ribonucl_H"/>
</dbReference>
<dbReference type="CDD" id="cd17748">
    <property type="entry name" value="BRCT_DNA_ligase_like"/>
    <property type="match status" value="1"/>
</dbReference>
<keyword evidence="4" id="KW-1185">Reference proteome</keyword>
<accession>A0ABP9W0D9</accession>
<dbReference type="InterPro" id="IPR012337">
    <property type="entry name" value="RNaseH-like_sf"/>
</dbReference>
<dbReference type="Pfam" id="PF00929">
    <property type="entry name" value="RNase_T"/>
    <property type="match status" value="1"/>
</dbReference>
<evidence type="ECO:0000256" key="1">
    <source>
        <dbReference type="SAM" id="MobiDB-lite"/>
    </source>
</evidence>
<keyword evidence="3" id="KW-0378">Hydrolase</keyword>
<dbReference type="Proteomes" id="UP001416858">
    <property type="component" value="Unassembled WGS sequence"/>
</dbReference>
<dbReference type="GO" id="GO:0004527">
    <property type="term" value="F:exonuclease activity"/>
    <property type="evidence" value="ECO:0007669"/>
    <property type="project" value="UniProtKB-KW"/>
</dbReference>
<dbReference type="SUPFAM" id="SSF53098">
    <property type="entry name" value="Ribonuclease H-like"/>
    <property type="match status" value="1"/>
</dbReference>
<evidence type="ECO:0000313" key="4">
    <source>
        <dbReference type="Proteomes" id="UP001416858"/>
    </source>
</evidence>
<dbReference type="EMBL" id="BAABRO010000029">
    <property type="protein sequence ID" value="GAA5510844.1"/>
    <property type="molecule type" value="Genomic_DNA"/>
</dbReference>
<dbReference type="Gene3D" id="3.30.420.10">
    <property type="entry name" value="Ribonuclease H-like superfamily/Ribonuclease H"/>
    <property type="match status" value="1"/>
</dbReference>
<organism evidence="3 4">
    <name type="scientific">Novipirellula caenicola</name>
    <dbReference type="NCBI Taxonomy" id="1536901"/>
    <lineage>
        <taxon>Bacteria</taxon>
        <taxon>Pseudomonadati</taxon>
        <taxon>Planctomycetota</taxon>
        <taxon>Planctomycetia</taxon>
        <taxon>Pirellulales</taxon>
        <taxon>Pirellulaceae</taxon>
        <taxon>Novipirellula</taxon>
    </lineage>
</organism>
<dbReference type="PANTHER" id="PTHR30231">
    <property type="entry name" value="DNA POLYMERASE III SUBUNIT EPSILON"/>
    <property type="match status" value="1"/>
</dbReference>
<evidence type="ECO:0000259" key="2">
    <source>
        <dbReference type="PROSITE" id="PS50172"/>
    </source>
</evidence>
<dbReference type="InterPro" id="IPR036397">
    <property type="entry name" value="RNaseH_sf"/>
</dbReference>
<dbReference type="RefSeq" id="WP_345689094.1">
    <property type="nucleotide sequence ID" value="NZ_BAABRO010000029.1"/>
</dbReference>
<dbReference type="PANTHER" id="PTHR30231:SF42">
    <property type="entry name" value="EXONUCLEASE"/>
    <property type="match status" value="1"/>
</dbReference>
<evidence type="ECO:0000313" key="3">
    <source>
        <dbReference type="EMBL" id="GAA5510844.1"/>
    </source>
</evidence>
<gene>
    <name evidence="3" type="primary">dinG</name>
    <name evidence="3" type="ORF">Rcae01_06354</name>
</gene>
<sequence>MNFAANFTAIDFETATHRSDSACQLAGVVVRDGVVVDSKVWLIRPKPFYFSPANIQIHGISPDQVRDQPEFGELWPEVAAFLKLTADDHDDESASGPECLVAHNASFDIGVLMGCLHTHRIPVPDLQYTCTRAIARQVWPSRPRFGLKPLADWLGIRFRHHDALEDSQVCAKILLAAGIQAGAGTLEELEQRTKLSRGVAGAWGKRGPSKSHFRRPKRSSTGSASRTESRIAENTAVQAQLKQQWDLQRLFVRAEFIRPLAGQRVVFTGHLRQLSREDAESLAIRLGGTCQSSVTRETDLLVVGQTDQRTIQSGRTISTKEQAAREVQAAGGGIRIVSEHEFLGFVVAPT</sequence>
<dbReference type="SUPFAM" id="SSF52113">
    <property type="entry name" value="BRCT domain"/>
    <property type="match status" value="1"/>
</dbReference>
<dbReference type="SMART" id="SM00479">
    <property type="entry name" value="EXOIII"/>
    <property type="match status" value="1"/>
</dbReference>
<comment type="caution">
    <text evidence="3">The sequence shown here is derived from an EMBL/GenBank/DDBJ whole genome shotgun (WGS) entry which is preliminary data.</text>
</comment>